<reference evidence="22" key="1">
    <citation type="journal article" date="2020" name="J. Clin. Microbiol.">
        <title>Streptococcus pseudopneumoniae: Use of whole genome sequences to validate methods used for identification.</title>
        <authorList>
            <person name="Jensen C.S."/>
            <person name="Iversen K.H."/>
            <person name="Dargis R."/>
            <person name="Shewmaker P."/>
            <person name="Rasmussen S."/>
            <person name="Christensen J.J."/>
            <person name="Nielsen X.C."/>
        </authorList>
    </citation>
    <scope>NUCLEOTIDE SEQUENCE</scope>
    <source>
        <strain evidence="22">256-03</strain>
    </source>
</reference>
<feature type="signal peptide" evidence="19">
    <location>
        <begin position="1"/>
        <end position="33"/>
    </location>
</feature>
<keyword evidence="14" id="KW-0572">Peptidoglycan-anchor</keyword>
<evidence type="ECO:0000256" key="15">
    <source>
        <dbReference type="ARBA" id="ARBA00023136"/>
    </source>
</evidence>
<evidence type="ECO:0000256" key="19">
    <source>
        <dbReference type="SAM" id="SignalP"/>
    </source>
</evidence>
<keyword evidence="15 18" id="KW-0472">Membrane</keyword>
<evidence type="ECO:0000256" key="16">
    <source>
        <dbReference type="SAM" id="Coils"/>
    </source>
</evidence>
<evidence type="ECO:0000256" key="1">
    <source>
        <dbReference type="ARBA" id="ARBA00001947"/>
    </source>
</evidence>
<feature type="domain" description="Gram-positive cocci surface proteins LPxTG" evidence="20">
    <location>
        <begin position="73"/>
        <end position="108"/>
    </location>
</feature>
<dbReference type="Gene3D" id="1.20.1270.90">
    <property type="entry name" value="AF1782-like"/>
    <property type="match status" value="7"/>
</dbReference>
<dbReference type="Pfam" id="PF07580">
    <property type="entry name" value="Peptidase_M26_C"/>
    <property type="match status" value="1"/>
</dbReference>
<feature type="compositionally biased region" description="Basic and acidic residues" evidence="17">
    <location>
        <begin position="422"/>
        <end position="440"/>
    </location>
</feature>
<sequence>MFKKDRFSIRKIKGVVGSVFLGSLLMAPSVVDAATYHYVDKEVISQEAKDLIQTGKPDGNELVYGLVYQKNQLPQTGTEASVLTAFGLLTVGSLLLIYKRKKIASVFLVGAMGLVVLPSAGAVDSVATLAPASREGVVEMDGYRYVGYLSGDILKTLGLDTVLEEDSAKPEEVTVVEVENPQVTSTPAQPRVETQAGVEEVSVEEAPKTEENPKEEPKSEVKPTDDTLPKAEEGKEASAESAPVEEVSGVVDSKTDEEAPVKSESQPSDKPAEEPKVEPPVEQPVQPTQPEQPSTPKESSQQEDPKEDKVAEETPKQEDAQPEVVESKEETVNQSVEEPKVETPAVEKQTEPKVEQVGEPVAPSEDETAPMAPVSPEKQPEASKEEKTAEEIPKQEEQPVEAQVEPESQPTETSPAAQPAEHQNEETKVEQPAVEHKTTPEEGVLNVIEVKSEVIVTKEPVPFKTVEQDDENLAKGKTRVIREGVAGERTILTEVTTTDGRQSSKVLEDTITTNPVDEIKGVGTKEPVDKSELKNQIDKASSVSPTDYSTASYNALGSVLEAAKGVYASDSVKQPEVDSETAKLKAAIDALTVDKTDLNKTIEDAKSKTKEHYSDASWTNLQNVLAEAKKVTSKPEAKQSEVNHIDEKLKAAIAGLNTDKTELEKQLNLVNEKTQADHSTTSWNTLEESKNAAQTVKDKATATQAQIDEATKKLKAAIDALSVDKTDLNKTISDAKSKTKEHYSDATWANLQTVLAEAEEVTSNPATKQSEVNHIDEKLKAAIAGLNTDKTELEKQLADAQSKTATDYSTVSWSALEEAKTDAQAVKDNDKATQAQIKDATEKLKVAIDALTVDKTKLQEQITRAETKQEADYSPTTWNDFKNAEIKAKEINSRTTPLPKQSEIDAATQALQDAIKALAVDKTALQTAINTANSKRKEEYTTQTWKSLEEALTALTPVNTDETATQSKVDAATRRLEEAIKNLVPLSAKPVLTFVNTDKKVLDKEVVAKYSLENPTKTKIKSITATLKKDGQVVKTVNLIENNLDALLDNVEYFKGYTLSTTMFYDRGNGEETETLADQPIQLDLKKVEIKNIKETSLISVDDAGVETDSSLLSEKPTNVASLYLRVTTHDNKVTRLAVDKIEEVEKDGKTLYKVTAKAPDLVQRNADNTLSEEYVHYFEKQKAKEGNVYYNFNELVKDMQANPSGEFKLGADLNAANVPTPNKQYVPGKFSGTLTSVDGKQYTIHNMARQLFDNIEGGSVKDVNLANVDINMPWIDNISALARTVKNATVENIKVTGSITGRDGIAGLVNKLDNGGQLTNVAYIGKLTGVGDRGWDFAGMVGEIWKGNVDKGYVEADIVANKARIGGFVARSNNSGDPNGIGKYGSVRNAVTKGTIKVNTPVEVGGFLSKNWAWGKVADSVSMMKVENGEVFYGSKDIDADGGYFSNNALERNFIVKDVSTGNRSFKFSVSNRIKEVSQEEADQKIATLGITANDYVINPLISDTLNNVKPKSDTYKDIQDYDASRELAYRNIEKLQPFYNKEWIVNQGNKIPTGSNLLTKEVLSVTGMKDGRFVTDLSDVDKIMIHYADSTKEEMGVTSKDSKVAQVREYSISGLDDIVYTPNMVDKDRTQLISDIKAKLSSFDLISPEVRDIMDKRNRAEENSENHKNNYIKNLFLEESFEEVRGNLDKLVKALVENEDHQLNRDDAAMKALLKKVEDNKAKIMMGLTYLNRYYGFKYDEKSMKDIMMFKPDFYGKNVSVLDFLIRVGSREHNIKGNRTLEAYREVIGGTIGIGELNGFLNYNMRLFTEETDINTWYKKAVSNTNYIVEKQSSNPLFAGKKYRLYENINNGEHSKYILPLLTTKKAHMFLISTYNTLAFSSFEKYNKNTEAEREEFKKQIDLRAQEQINYLDFWSRLAADNVRDRLLKSENMVPSAIWDSQDVWGYGWSDRMGHHKNGDYAPVREFYGPTGKWHGNNGTGAYAYIFDNPQNSEAVYYILSSMITDFGTSAFTHETTHINDRMAYLGGWRHREGTDVEAFAQGMLQSPAVTSSNGDYGALGLNMAYERPNDGKQWYNYNPRLLDSREKIDHYMKNYNEALMMLDHLEADAVIAKNQGTNDKWFKKMDKKWREKADRNGLVGQPHQWDLLRNLNDEENKKKLTSIDDLVDGNYVTKHNMPDNKYYRAEGFDTAYQTVSMMAGIYGGNTSQSAVGSISFKHNTFRMWGYFGYLNGFLGYASNKYKQESQKAGHKGLGDDFIIDKVSGGKFKSLEAWKKEWYKEVYDKAQNGFVEIEIDGEKISTYARLKELFNEAVEKDLQGNKFDNTVRLKEKVYKQLLQKSDGFSGKLFKA</sequence>
<keyword evidence="13" id="KW-0482">Metalloprotease</keyword>
<proteinExistence type="inferred from homology"/>
<dbReference type="GO" id="GO:0008270">
    <property type="term" value="F:zinc ion binding"/>
    <property type="evidence" value="ECO:0007669"/>
    <property type="project" value="InterPro"/>
</dbReference>
<feature type="transmembrane region" description="Helical" evidence="18">
    <location>
        <begin position="80"/>
        <end position="98"/>
    </location>
</feature>
<keyword evidence="6" id="KW-0645">Protease</keyword>
<feature type="domain" description="G5" evidence="21">
    <location>
        <begin position="447"/>
        <end position="526"/>
    </location>
</feature>
<dbReference type="PROSITE" id="PS51109">
    <property type="entry name" value="G5"/>
    <property type="match status" value="1"/>
</dbReference>
<dbReference type="Gene3D" id="2.20.230.10">
    <property type="entry name" value="Resuscitation-promoting factor rpfb"/>
    <property type="match status" value="1"/>
</dbReference>
<dbReference type="RefSeq" id="WP_172930992.1">
    <property type="nucleotide sequence ID" value="NZ_JACSZI010000006.1"/>
</dbReference>
<evidence type="ECO:0000256" key="3">
    <source>
        <dbReference type="ARBA" id="ARBA00005425"/>
    </source>
</evidence>
<feature type="transmembrane region" description="Helical" evidence="18">
    <location>
        <begin position="105"/>
        <end position="123"/>
    </location>
</feature>
<keyword evidence="4" id="KW-0134">Cell wall</keyword>
<evidence type="ECO:0000256" key="4">
    <source>
        <dbReference type="ARBA" id="ARBA00022512"/>
    </source>
</evidence>
<dbReference type="PROSITE" id="PS50847">
    <property type="entry name" value="GRAM_POS_ANCHORING"/>
    <property type="match status" value="1"/>
</dbReference>
<comment type="caution">
    <text evidence="22">The sequence shown here is derived from an EMBL/GenBank/DDBJ whole genome shotgun (WGS) entry which is preliminary data.</text>
</comment>
<keyword evidence="10" id="KW-0378">Hydrolase</keyword>
<evidence type="ECO:0000256" key="17">
    <source>
        <dbReference type="SAM" id="MobiDB-lite"/>
    </source>
</evidence>
<feature type="compositionally biased region" description="Low complexity" evidence="17">
    <location>
        <begin position="239"/>
        <end position="251"/>
    </location>
</feature>
<dbReference type="InterPro" id="IPR008006">
    <property type="entry name" value="Peptidase_M26_N_dom"/>
</dbReference>
<feature type="region of interest" description="Disordered" evidence="17">
    <location>
        <begin position="168"/>
        <end position="445"/>
    </location>
</feature>
<keyword evidence="9 19" id="KW-0732">Signal</keyword>
<dbReference type="EMBL" id="JACSZI010000006">
    <property type="protein sequence ID" value="MBF9673014.1"/>
    <property type="molecule type" value="Genomic_DNA"/>
</dbReference>
<keyword evidence="8" id="KW-0479">Metal-binding</keyword>
<evidence type="ECO:0000256" key="5">
    <source>
        <dbReference type="ARBA" id="ARBA00022525"/>
    </source>
</evidence>
<evidence type="ECO:0000256" key="6">
    <source>
        <dbReference type="ARBA" id="ARBA00022670"/>
    </source>
</evidence>
<dbReference type="Pfam" id="PF07554">
    <property type="entry name" value="FIVAR"/>
    <property type="match status" value="7"/>
</dbReference>
<feature type="region of interest" description="Disordered" evidence="17">
    <location>
        <begin position="493"/>
        <end position="512"/>
    </location>
</feature>
<evidence type="ECO:0000256" key="13">
    <source>
        <dbReference type="ARBA" id="ARBA00023049"/>
    </source>
</evidence>
<feature type="coiled-coil region" evidence="16">
    <location>
        <begin position="776"/>
        <end position="803"/>
    </location>
</feature>
<evidence type="ECO:0000256" key="7">
    <source>
        <dbReference type="ARBA" id="ARBA00022692"/>
    </source>
</evidence>
<evidence type="ECO:0000313" key="23">
    <source>
        <dbReference type="Proteomes" id="UP000743672"/>
    </source>
</evidence>
<feature type="compositionally biased region" description="Basic and acidic residues" evidence="17">
    <location>
        <begin position="303"/>
        <end position="341"/>
    </location>
</feature>
<dbReference type="PANTHER" id="PTHR48193">
    <property type="entry name" value="ZINC METALLOPROTEASE ZMPB-RELATED"/>
    <property type="match status" value="1"/>
</dbReference>
<dbReference type="SMART" id="SM01208">
    <property type="entry name" value="G5"/>
    <property type="match status" value="1"/>
</dbReference>
<feature type="compositionally biased region" description="Basic and acidic residues" evidence="17">
    <location>
        <begin position="378"/>
        <end position="397"/>
    </location>
</feature>
<feature type="compositionally biased region" description="Low complexity" evidence="17">
    <location>
        <begin position="283"/>
        <end position="298"/>
    </location>
</feature>
<evidence type="ECO:0000256" key="18">
    <source>
        <dbReference type="SAM" id="Phobius"/>
    </source>
</evidence>
<evidence type="ECO:0000259" key="20">
    <source>
        <dbReference type="PROSITE" id="PS50847"/>
    </source>
</evidence>
<evidence type="ECO:0000256" key="10">
    <source>
        <dbReference type="ARBA" id="ARBA00022801"/>
    </source>
</evidence>
<keyword evidence="7 18" id="KW-0812">Transmembrane</keyword>
<gene>
    <name evidence="22" type="ORF">IAI20_02585</name>
</gene>
<keyword evidence="16" id="KW-0175">Coiled coil</keyword>
<organism evidence="22 23">
    <name type="scientific">Streptococcus pseudopneumoniae</name>
    <dbReference type="NCBI Taxonomy" id="257758"/>
    <lineage>
        <taxon>Bacteria</taxon>
        <taxon>Bacillati</taxon>
        <taxon>Bacillota</taxon>
        <taxon>Bacilli</taxon>
        <taxon>Lactobacillales</taxon>
        <taxon>Streptococcaceae</taxon>
        <taxon>Streptococcus</taxon>
    </lineage>
</organism>
<dbReference type="InterPro" id="IPR019931">
    <property type="entry name" value="LPXTG_anchor"/>
</dbReference>
<dbReference type="InterPro" id="IPR053094">
    <property type="entry name" value="Zinc_metalloprotease_ZmpB"/>
</dbReference>
<feature type="compositionally biased region" description="Low complexity" evidence="17">
    <location>
        <begin position="400"/>
        <end position="410"/>
    </location>
</feature>
<protein>
    <submittedName>
        <fullName evidence="22">FIVAR domain-containing protein</fullName>
    </submittedName>
</protein>
<evidence type="ECO:0000256" key="2">
    <source>
        <dbReference type="ARBA" id="ARBA00004141"/>
    </source>
</evidence>
<feature type="region of interest" description="Disordered" evidence="17">
    <location>
        <begin position="517"/>
        <end position="548"/>
    </location>
</feature>
<dbReference type="InterPro" id="IPR011505">
    <property type="entry name" value="Peptidase_M26_C_dom"/>
</dbReference>
<evidence type="ECO:0000256" key="12">
    <source>
        <dbReference type="ARBA" id="ARBA00022989"/>
    </source>
</evidence>
<evidence type="ECO:0000259" key="21">
    <source>
        <dbReference type="PROSITE" id="PS51109"/>
    </source>
</evidence>
<feature type="compositionally biased region" description="Basic and acidic residues" evidence="17">
    <location>
        <begin position="526"/>
        <end position="537"/>
    </location>
</feature>
<keyword evidence="11" id="KW-0862">Zinc</keyword>
<keyword evidence="12 18" id="KW-1133">Transmembrane helix</keyword>
<dbReference type="GO" id="GO:0016020">
    <property type="term" value="C:membrane"/>
    <property type="evidence" value="ECO:0007669"/>
    <property type="project" value="UniProtKB-SubCell"/>
</dbReference>
<dbReference type="Pfam" id="PF00746">
    <property type="entry name" value="Gram_pos_anchor"/>
    <property type="match status" value="1"/>
</dbReference>
<dbReference type="GO" id="GO:0004222">
    <property type="term" value="F:metalloendopeptidase activity"/>
    <property type="evidence" value="ECO:0007669"/>
    <property type="project" value="InterPro"/>
</dbReference>
<feature type="compositionally biased region" description="Polar residues" evidence="17">
    <location>
        <begin position="538"/>
        <end position="548"/>
    </location>
</feature>
<evidence type="ECO:0000313" key="22">
    <source>
        <dbReference type="EMBL" id="MBF9673014.1"/>
    </source>
</evidence>
<feature type="chain" id="PRO_5043374693" evidence="19">
    <location>
        <begin position="34"/>
        <end position="2353"/>
    </location>
</feature>
<comment type="similarity">
    <text evidence="3">Belongs to the peptidase M26 family.</text>
</comment>
<keyword evidence="5" id="KW-0964">Secreted</keyword>
<dbReference type="PANTHER" id="PTHR48193:SF2">
    <property type="entry name" value="ZINC METALLOPROTEASE ZMPB"/>
    <property type="match status" value="1"/>
</dbReference>
<dbReference type="Pfam" id="PF05342">
    <property type="entry name" value="Peptidase_M26_N"/>
    <property type="match status" value="1"/>
</dbReference>
<accession>A0AAW4C4Q9</accession>
<dbReference type="NCBIfam" id="TIGR01167">
    <property type="entry name" value="LPXTG_anchor"/>
    <property type="match status" value="1"/>
</dbReference>
<feature type="coiled-coil region" evidence="16">
    <location>
        <begin position="646"/>
        <end position="720"/>
    </location>
</feature>
<feature type="compositionally biased region" description="Basic and acidic residues" evidence="17">
    <location>
        <begin position="205"/>
        <end position="238"/>
    </location>
</feature>
<comment type="cofactor">
    <cofactor evidence="1">
        <name>Zn(2+)</name>
        <dbReference type="ChEBI" id="CHEBI:29105"/>
    </cofactor>
</comment>
<evidence type="ECO:0000256" key="8">
    <source>
        <dbReference type="ARBA" id="ARBA00022723"/>
    </source>
</evidence>
<dbReference type="GO" id="GO:0005576">
    <property type="term" value="C:extracellular region"/>
    <property type="evidence" value="ECO:0007669"/>
    <property type="project" value="InterPro"/>
</dbReference>
<evidence type="ECO:0000256" key="14">
    <source>
        <dbReference type="ARBA" id="ARBA00023088"/>
    </source>
</evidence>
<dbReference type="GO" id="GO:0006508">
    <property type="term" value="P:proteolysis"/>
    <property type="evidence" value="ECO:0007669"/>
    <property type="project" value="UniProtKB-KW"/>
</dbReference>
<name>A0AAW4C4Q9_9STRE</name>
<evidence type="ECO:0000256" key="9">
    <source>
        <dbReference type="ARBA" id="ARBA00022729"/>
    </source>
</evidence>
<comment type="subcellular location">
    <subcellularLocation>
        <location evidence="2">Membrane</location>
        <topology evidence="2">Multi-pass membrane protein</topology>
    </subcellularLocation>
</comment>
<dbReference type="Proteomes" id="UP000743672">
    <property type="component" value="Unassembled WGS sequence"/>
</dbReference>
<dbReference type="InterPro" id="IPR011098">
    <property type="entry name" value="G5_dom"/>
</dbReference>
<feature type="compositionally biased region" description="Basic and acidic residues" evidence="17">
    <location>
        <begin position="270"/>
        <end position="279"/>
    </location>
</feature>
<evidence type="ECO:0000256" key="11">
    <source>
        <dbReference type="ARBA" id="ARBA00022833"/>
    </source>
</evidence>
<dbReference type="Pfam" id="PF07501">
    <property type="entry name" value="G5"/>
    <property type="match status" value="1"/>
</dbReference>